<dbReference type="InterPro" id="IPR022907">
    <property type="entry name" value="VapC_family"/>
</dbReference>
<reference evidence="11" key="1">
    <citation type="submission" date="2018-08" db="EMBL/GenBank/DDBJ databases">
        <authorList>
            <person name="Ferrada E.E."/>
            <person name="Latorre B.A."/>
        </authorList>
    </citation>
    <scope>NUCLEOTIDE SEQUENCE [LARGE SCALE GENOMIC DNA]</scope>
    <source>
        <strain evidence="11">Propionibacterium_australiense1</strain>
    </source>
</reference>
<organism evidence="11 12">
    <name type="scientific">Propionibacterium australiense</name>
    <dbReference type="NCBI Taxonomy" id="119981"/>
    <lineage>
        <taxon>Bacteria</taxon>
        <taxon>Bacillati</taxon>
        <taxon>Actinomycetota</taxon>
        <taxon>Actinomycetes</taxon>
        <taxon>Propionibacteriales</taxon>
        <taxon>Propionibacteriaceae</taxon>
        <taxon>Propionibacterium</taxon>
    </lineage>
</organism>
<evidence type="ECO:0000259" key="9">
    <source>
        <dbReference type="Pfam" id="PF01850"/>
    </source>
</evidence>
<evidence type="ECO:0000256" key="2">
    <source>
        <dbReference type="ARBA" id="ARBA00022649"/>
    </source>
</evidence>
<dbReference type="GO" id="GO:0090729">
    <property type="term" value="F:toxin activity"/>
    <property type="evidence" value="ECO:0007669"/>
    <property type="project" value="UniProtKB-KW"/>
</dbReference>
<dbReference type="HAMAP" id="MF_00265">
    <property type="entry name" value="VapC_Nob1"/>
    <property type="match status" value="1"/>
</dbReference>
<keyword evidence="6 8" id="KW-0460">Magnesium</keyword>
<evidence type="ECO:0000313" key="12">
    <source>
        <dbReference type="Proteomes" id="UP000263928"/>
    </source>
</evidence>
<gene>
    <name evidence="8" type="primary">vapC</name>
    <name evidence="10" type="ORF">D7U36_07795</name>
    <name evidence="11" type="ORF">PROPAUS_1508</name>
</gene>
<evidence type="ECO:0000256" key="1">
    <source>
        <dbReference type="ARBA" id="ARBA00001946"/>
    </source>
</evidence>
<feature type="domain" description="PIN" evidence="9">
    <location>
        <begin position="4"/>
        <end position="127"/>
    </location>
</feature>
<keyword evidence="2 8" id="KW-1277">Toxin-antitoxin system</keyword>
<dbReference type="GO" id="GO:0016787">
    <property type="term" value="F:hydrolase activity"/>
    <property type="evidence" value="ECO:0007669"/>
    <property type="project" value="UniProtKB-KW"/>
</dbReference>
<evidence type="ECO:0000256" key="7">
    <source>
        <dbReference type="ARBA" id="ARBA00038093"/>
    </source>
</evidence>
<dbReference type="RefSeq" id="WP_119161926.1">
    <property type="nucleotide sequence ID" value="NZ_LR134442.1"/>
</dbReference>
<feature type="binding site" evidence="8">
    <location>
        <position position="104"/>
    </location>
    <ligand>
        <name>Mg(2+)</name>
        <dbReference type="ChEBI" id="CHEBI:18420"/>
    </ligand>
</feature>
<dbReference type="PANTHER" id="PTHR33653:SF1">
    <property type="entry name" value="RIBONUCLEASE VAPC2"/>
    <property type="match status" value="1"/>
</dbReference>
<evidence type="ECO:0000313" key="13">
    <source>
        <dbReference type="Proteomes" id="UP000279336"/>
    </source>
</evidence>
<evidence type="ECO:0000313" key="10">
    <source>
        <dbReference type="EMBL" id="RLP09682.1"/>
    </source>
</evidence>
<dbReference type="CDD" id="cd18746">
    <property type="entry name" value="PIN_VapC4-5_FitB-like"/>
    <property type="match status" value="1"/>
</dbReference>
<reference evidence="10 13" key="3">
    <citation type="submission" date="2018-10" db="EMBL/GenBank/DDBJ databases">
        <title>Propionibacterium australiense Genome Sequencing and Assembly.</title>
        <authorList>
            <person name="Bernier A.-M."/>
            <person name="Bernard K."/>
        </authorList>
    </citation>
    <scope>NUCLEOTIDE SEQUENCE [LARGE SCALE GENOMIC DNA]</scope>
    <source>
        <strain evidence="10 13">NML98A078</strain>
    </source>
</reference>
<dbReference type="GO" id="GO:0004519">
    <property type="term" value="F:endonuclease activity"/>
    <property type="evidence" value="ECO:0007669"/>
    <property type="project" value="UniProtKB-KW"/>
</dbReference>
<dbReference type="InterPro" id="IPR029060">
    <property type="entry name" value="PIN-like_dom_sf"/>
</dbReference>
<dbReference type="Proteomes" id="UP000279336">
    <property type="component" value="Unassembled WGS sequence"/>
</dbReference>
<dbReference type="OrthoDB" id="9815354at2"/>
<name>A0A383S885_9ACTN</name>
<dbReference type="GO" id="GO:0000287">
    <property type="term" value="F:magnesium ion binding"/>
    <property type="evidence" value="ECO:0007669"/>
    <property type="project" value="UniProtKB-UniRule"/>
</dbReference>
<dbReference type="PANTHER" id="PTHR33653">
    <property type="entry name" value="RIBONUCLEASE VAPC2"/>
    <property type="match status" value="1"/>
</dbReference>
<evidence type="ECO:0000256" key="3">
    <source>
        <dbReference type="ARBA" id="ARBA00022722"/>
    </source>
</evidence>
<evidence type="ECO:0000313" key="11">
    <source>
        <dbReference type="EMBL" id="SYZ33589.1"/>
    </source>
</evidence>
<evidence type="ECO:0000256" key="4">
    <source>
        <dbReference type="ARBA" id="ARBA00022723"/>
    </source>
</evidence>
<dbReference type="SUPFAM" id="SSF88723">
    <property type="entry name" value="PIN domain-like"/>
    <property type="match status" value="1"/>
</dbReference>
<evidence type="ECO:0000256" key="8">
    <source>
        <dbReference type="HAMAP-Rule" id="MF_00265"/>
    </source>
</evidence>
<evidence type="ECO:0000256" key="6">
    <source>
        <dbReference type="ARBA" id="ARBA00022842"/>
    </source>
</evidence>
<comment type="cofactor">
    <cofactor evidence="1 8">
        <name>Mg(2+)</name>
        <dbReference type="ChEBI" id="CHEBI:18420"/>
    </cofactor>
</comment>
<dbReference type="InterPro" id="IPR050556">
    <property type="entry name" value="Type_II_TA_system_RNase"/>
</dbReference>
<dbReference type="EMBL" id="UNQJ01000009">
    <property type="protein sequence ID" value="SYZ33589.1"/>
    <property type="molecule type" value="Genomic_DNA"/>
</dbReference>
<dbReference type="GO" id="GO:0004540">
    <property type="term" value="F:RNA nuclease activity"/>
    <property type="evidence" value="ECO:0007669"/>
    <property type="project" value="InterPro"/>
</dbReference>
<accession>A0A383S885</accession>
<dbReference type="Proteomes" id="UP000263928">
    <property type="component" value="Unassembled WGS sequence"/>
</dbReference>
<dbReference type="Gene3D" id="3.40.50.1010">
    <property type="entry name" value="5'-nuclease"/>
    <property type="match status" value="1"/>
</dbReference>
<dbReference type="Pfam" id="PF01850">
    <property type="entry name" value="PIN"/>
    <property type="match status" value="1"/>
</dbReference>
<comment type="function">
    <text evidence="8">Toxic component of a toxin-antitoxin (TA) system. An RNase.</text>
</comment>
<protein>
    <recommendedName>
        <fullName evidence="8">Ribonuclease VapC</fullName>
        <shortName evidence="8">RNase VapC</shortName>
        <ecNumber evidence="8">3.1.-.-</ecNumber>
    </recommendedName>
    <alternativeName>
        <fullName evidence="8">Toxin VapC</fullName>
    </alternativeName>
</protein>
<evidence type="ECO:0000256" key="5">
    <source>
        <dbReference type="ARBA" id="ARBA00022801"/>
    </source>
</evidence>
<keyword evidence="8" id="KW-0800">Toxin</keyword>
<sequence length="142" mass="15907">MSFLLDTNVVSELRKPARRADPHVRSWVASRRPSDLYLSVITILEVERGIASLDRRDHIQAQRLQSWLDEQLLDAFAGRILPIDLAAARRAARLHVPDPRPERDALIAATATVNGLTVVTRNTRDFAVLGVAVVNPWESTPR</sequence>
<keyword evidence="5 8" id="KW-0378">Hydrolase</keyword>
<dbReference type="EC" id="3.1.-.-" evidence="8"/>
<keyword evidence="12" id="KW-1185">Reference proteome</keyword>
<reference evidence="12" key="2">
    <citation type="submission" date="2018-08" db="EMBL/GenBank/DDBJ databases">
        <authorList>
            <person name="Hornung B."/>
        </authorList>
    </citation>
    <scope>NUCLEOTIDE SEQUENCE [LARGE SCALE GENOMIC DNA]</scope>
</reference>
<dbReference type="AlphaFoldDB" id="A0A383S885"/>
<comment type="similarity">
    <text evidence="7 8">Belongs to the PINc/VapC protein family.</text>
</comment>
<dbReference type="InterPro" id="IPR002716">
    <property type="entry name" value="PIN_dom"/>
</dbReference>
<keyword evidence="11" id="KW-0255">Endonuclease</keyword>
<proteinExistence type="inferred from homology"/>
<keyword evidence="3 8" id="KW-0540">Nuclease</keyword>
<keyword evidence="4 8" id="KW-0479">Metal-binding</keyword>
<feature type="binding site" evidence="8">
    <location>
        <position position="6"/>
    </location>
    <ligand>
        <name>Mg(2+)</name>
        <dbReference type="ChEBI" id="CHEBI:18420"/>
    </ligand>
</feature>
<dbReference type="EMBL" id="RCIW01000010">
    <property type="protein sequence ID" value="RLP09682.1"/>
    <property type="molecule type" value="Genomic_DNA"/>
</dbReference>